<feature type="domain" description="Cyclin C-terminal" evidence="6">
    <location>
        <begin position="150"/>
        <end position="264"/>
    </location>
</feature>
<dbReference type="InterPro" id="IPR039361">
    <property type="entry name" value="Cyclin"/>
</dbReference>
<evidence type="ECO:0000256" key="3">
    <source>
        <dbReference type="ARBA" id="ARBA00023306"/>
    </source>
</evidence>
<dbReference type="Pfam" id="PF00134">
    <property type="entry name" value="Cyclin_N"/>
    <property type="match status" value="1"/>
</dbReference>
<evidence type="ECO:0000313" key="7">
    <source>
        <dbReference type="EMBL" id="RKP39603.1"/>
    </source>
</evidence>
<keyword evidence="1" id="KW-0132">Cell division</keyword>
<dbReference type="InterPro" id="IPR013763">
    <property type="entry name" value="Cyclin-like_dom"/>
</dbReference>
<keyword evidence="2 4" id="KW-0195">Cyclin</keyword>
<dbReference type="SUPFAM" id="SSF47954">
    <property type="entry name" value="Cyclin-like"/>
    <property type="match status" value="2"/>
</dbReference>
<evidence type="ECO:0000256" key="4">
    <source>
        <dbReference type="RuleBase" id="RU000383"/>
    </source>
</evidence>
<sequence>MANYQEDLDMFDTTMVPEYANEIFTYMHKLELRMLPAGDYMDRQKELEWSMRGILIDWLVQVHMRFRLLPETLFLCVNYIDRFLTRKVVSLEKLQLVGTTALLIASKFEEVQVPSVSDFVYMVDHAYTVDEVLKAERFMVSLLDFDLAFPGPMSFLRRISKADDYDIQTRTLAKYLIEVTIMDEKFLPFPISHTAAAGHYLARKMLSKGSWTDAHVYYSGFTEPMLQDAAQLLLRALAQPKGHNAIYEKYTDRKFMKASLFVQQWLASHPV</sequence>
<evidence type="ECO:0000256" key="1">
    <source>
        <dbReference type="ARBA" id="ARBA00022618"/>
    </source>
</evidence>
<dbReference type="CDD" id="cd20512">
    <property type="entry name" value="CYCLIN_CLBs_yeast_rpt2"/>
    <property type="match status" value="1"/>
</dbReference>
<dbReference type="FunFam" id="1.10.472.10:FF:000001">
    <property type="entry name" value="G2/mitotic-specific cyclin"/>
    <property type="match status" value="1"/>
</dbReference>
<proteinExistence type="inferred from homology"/>
<dbReference type="InterPro" id="IPR004367">
    <property type="entry name" value="Cyclin_C-dom"/>
</dbReference>
<dbReference type="InterPro" id="IPR036915">
    <property type="entry name" value="Cyclin-like_sf"/>
</dbReference>
<comment type="similarity">
    <text evidence="4">Belongs to the cyclin family.</text>
</comment>
<dbReference type="InterPro" id="IPR046965">
    <property type="entry name" value="Cyclin_A/B-like"/>
</dbReference>
<dbReference type="Pfam" id="PF02984">
    <property type="entry name" value="Cyclin_C"/>
    <property type="match status" value="1"/>
</dbReference>
<reference evidence="8" key="1">
    <citation type="journal article" date="2018" name="Nat. Microbiol.">
        <title>Leveraging single-cell genomics to expand the fungal tree of life.</title>
        <authorList>
            <person name="Ahrendt S.R."/>
            <person name="Quandt C.A."/>
            <person name="Ciobanu D."/>
            <person name="Clum A."/>
            <person name="Salamov A."/>
            <person name="Andreopoulos B."/>
            <person name="Cheng J.F."/>
            <person name="Woyke T."/>
            <person name="Pelin A."/>
            <person name="Henrissat B."/>
            <person name="Reynolds N.K."/>
            <person name="Benny G.L."/>
            <person name="Smith M.E."/>
            <person name="James T.Y."/>
            <person name="Grigoriev I.V."/>
        </authorList>
    </citation>
    <scope>NUCLEOTIDE SEQUENCE [LARGE SCALE GENOMIC DNA]</scope>
    <source>
        <strain evidence="8">RSA 468</strain>
    </source>
</reference>
<dbReference type="PIRSF" id="PIRSF001771">
    <property type="entry name" value="Cyclin_A_B_D_E"/>
    <property type="match status" value="1"/>
</dbReference>
<dbReference type="InterPro" id="IPR006671">
    <property type="entry name" value="Cyclin_N"/>
</dbReference>
<evidence type="ECO:0000259" key="5">
    <source>
        <dbReference type="SMART" id="SM00385"/>
    </source>
</evidence>
<feature type="domain" description="Cyclin-like" evidence="5">
    <location>
        <begin position="57"/>
        <end position="141"/>
    </location>
</feature>
<feature type="domain" description="Cyclin-like" evidence="5">
    <location>
        <begin position="154"/>
        <end position="235"/>
    </location>
</feature>
<dbReference type="GO" id="GO:0044772">
    <property type="term" value="P:mitotic cell cycle phase transition"/>
    <property type="evidence" value="ECO:0007669"/>
    <property type="project" value="InterPro"/>
</dbReference>
<dbReference type="SMART" id="SM01332">
    <property type="entry name" value="Cyclin_C"/>
    <property type="match status" value="1"/>
</dbReference>
<accession>A0A4Q0A0N1</accession>
<protein>
    <submittedName>
        <fullName evidence="7">Cyclin-like protein</fullName>
    </submittedName>
</protein>
<organism evidence="7 8">
    <name type="scientific">Dimargaris cristalligena</name>
    <dbReference type="NCBI Taxonomy" id="215637"/>
    <lineage>
        <taxon>Eukaryota</taxon>
        <taxon>Fungi</taxon>
        <taxon>Fungi incertae sedis</taxon>
        <taxon>Zoopagomycota</taxon>
        <taxon>Kickxellomycotina</taxon>
        <taxon>Dimargaritomycetes</taxon>
        <taxon>Dimargaritales</taxon>
        <taxon>Dimargaritaceae</taxon>
        <taxon>Dimargaris</taxon>
    </lineage>
</organism>
<dbReference type="SMART" id="SM00385">
    <property type="entry name" value="CYCLIN"/>
    <property type="match status" value="2"/>
</dbReference>
<dbReference type="GO" id="GO:0051301">
    <property type="term" value="P:cell division"/>
    <property type="evidence" value="ECO:0007669"/>
    <property type="project" value="UniProtKB-KW"/>
</dbReference>
<dbReference type="PANTHER" id="PTHR10177">
    <property type="entry name" value="CYCLINS"/>
    <property type="match status" value="1"/>
</dbReference>
<evidence type="ECO:0000259" key="6">
    <source>
        <dbReference type="SMART" id="SM01332"/>
    </source>
</evidence>
<dbReference type="EMBL" id="ML002258">
    <property type="protein sequence ID" value="RKP39603.1"/>
    <property type="molecule type" value="Genomic_DNA"/>
</dbReference>
<dbReference type="PROSITE" id="PS00292">
    <property type="entry name" value="CYCLINS"/>
    <property type="match status" value="1"/>
</dbReference>
<keyword evidence="3" id="KW-0131">Cell cycle</keyword>
<dbReference type="STRING" id="215637.A0A4Q0A0N1"/>
<dbReference type="AlphaFoldDB" id="A0A4Q0A0N1"/>
<dbReference type="InterPro" id="IPR048258">
    <property type="entry name" value="Cyclins_cyclin-box"/>
</dbReference>
<dbReference type="Proteomes" id="UP000268162">
    <property type="component" value="Unassembled WGS sequence"/>
</dbReference>
<evidence type="ECO:0000313" key="8">
    <source>
        <dbReference type="Proteomes" id="UP000268162"/>
    </source>
</evidence>
<keyword evidence="8" id="KW-1185">Reference proteome</keyword>
<gene>
    <name evidence="7" type="ORF">BJ085DRAFT_17879</name>
</gene>
<name>A0A4Q0A0N1_9FUNG</name>
<dbReference type="GO" id="GO:0016538">
    <property type="term" value="F:cyclin-dependent protein serine/threonine kinase regulator activity"/>
    <property type="evidence" value="ECO:0007669"/>
    <property type="project" value="InterPro"/>
</dbReference>
<dbReference type="Gene3D" id="1.10.472.10">
    <property type="entry name" value="Cyclin-like"/>
    <property type="match status" value="2"/>
</dbReference>
<evidence type="ECO:0000256" key="2">
    <source>
        <dbReference type="ARBA" id="ARBA00023127"/>
    </source>
</evidence>